<dbReference type="RefSeq" id="WP_254760408.1">
    <property type="nucleotide sequence ID" value="NZ_JANCLT010000012.1"/>
</dbReference>
<dbReference type="Proteomes" id="UP001156102">
    <property type="component" value="Unassembled WGS sequence"/>
</dbReference>
<feature type="transmembrane region" description="Helical" evidence="2">
    <location>
        <begin position="71"/>
        <end position="93"/>
    </location>
</feature>
<evidence type="ECO:0000313" key="4">
    <source>
        <dbReference type="EMBL" id="MCP8970489.1"/>
    </source>
</evidence>
<organism evidence="4 5">
    <name type="scientific">Ectobacillus ponti</name>
    <dbReference type="NCBI Taxonomy" id="2961894"/>
    <lineage>
        <taxon>Bacteria</taxon>
        <taxon>Bacillati</taxon>
        <taxon>Bacillota</taxon>
        <taxon>Bacilli</taxon>
        <taxon>Bacillales</taxon>
        <taxon>Bacillaceae</taxon>
        <taxon>Ectobacillus</taxon>
    </lineage>
</organism>
<protein>
    <submittedName>
        <fullName evidence="4">DUF4405 domain-containing protein</fullName>
    </submittedName>
</protein>
<feature type="domain" description="Flavinylation-associated cytochrome" evidence="3">
    <location>
        <begin position="75"/>
        <end position="133"/>
    </location>
</feature>
<evidence type="ECO:0000256" key="1">
    <source>
        <dbReference type="SAM" id="MobiDB-lite"/>
    </source>
</evidence>
<keyword evidence="5" id="KW-1185">Reference proteome</keyword>
<dbReference type="Pfam" id="PF14358">
    <property type="entry name" value="DUF4405"/>
    <property type="match status" value="1"/>
</dbReference>
<gene>
    <name evidence="4" type="ORF">NK662_18385</name>
</gene>
<evidence type="ECO:0000256" key="2">
    <source>
        <dbReference type="SAM" id="Phobius"/>
    </source>
</evidence>
<keyword evidence="2" id="KW-0472">Membrane</keyword>
<reference evidence="4" key="1">
    <citation type="submission" date="2022-07" db="EMBL/GenBank/DDBJ databases">
        <authorList>
            <person name="Li W.-J."/>
            <person name="Deng Q.-Q."/>
        </authorList>
    </citation>
    <scope>NUCLEOTIDE SEQUENCE</scope>
    <source>
        <strain evidence="4">SYSU M60031</strain>
    </source>
</reference>
<evidence type="ECO:0000313" key="5">
    <source>
        <dbReference type="Proteomes" id="UP001156102"/>
    </source>
</evidence>
<keyword evidence="2" id="KW-0812">Transmembrane</keyword>
<proteinExistence type="predicted"/>
<feature type="transmembrane region" description="Helical" evidence="2">
    <location>
        <begin position="113"/>
        <end position="136"/>
    </location>
</feature>
<keyword evidence="2" id="KW-1133">Transmembrane helix</keyword>
<dbReference type="AlphaFoldDB" id="A0AA41XBV4"/>
<feature type="region of interest" description="Disordered" evidence="1">
    <location>
        <begin position="194"/>
        <end position="218"/>
    </location>
</feature>
<dbReference type="EMBL" id="JANCLT010000012">
    <property type="protein sequence ID" value="MCP8970489.1"/>
    <property type="molecule type" value="Genomic_DNA"/>
</dbReference>
<feature type="transmembrane region" description="Helical" evidence="2">
    <location>
        <begin position="235"/>
        <end position="252"/>
    </location>
</feature>
<comment type="caution">
    <text evidence="4">The sequence shown here is derived from an EMBL/GenBank/DDBJ whole genome shotgun (WGS) entry which is preliminary data.</text>
</comment>
<sequence length="271" mass="30360">MKKNKIRFWLDLSMTIALCLLYSPHSTGQAFHEIAGLVLGGGILVHVFMNKDWVVGISKKIFSKSVKGKTRFSYVLNVILLLDMLVIGISGLLVSKVVLPKLGILPNVNWLSIHVFSSTLALVVVGIHIGLHWNWIKQMGSRFPKLAKWFTFRKPSPKIVARLVLAVGTIYMLTQLPDLVTQAPRMFQSASEMKKDMESHMKQKNGTGSQDQKREGHDGKDGVTVIGLLGNIPNLILYSAAFGTMAFYTYRVEGRWQRKRKLAVKAKEKLA</sequence>
<accession>A0AA41XBV4</accession>
<feature type="transmembrane region" description="Helical" evidence="2">
    <location>
        <begin position="159"/>
        <end position="176"/>
    </location>
</feature>
<dbReference type="InterPro" id="IPR025517">
    <property type="entry name" value="DUF4405"/>
</dbReference>
<evidence type="ECO:0000259" key="3">
    <source>
        <dbReference type="Pfam" id="PF14358"/>
    </source>
</evidence>
<name>A0AA41XBV4_9BACI</name>